<dbReference type="RefSeq" id="WP_119117349.1">
    <property type="nucleotide sequence ID" value="NZ_QWVS01000018.1"/>
</dbReference>
<keyword evidence="1" id="KW-0175">Coiled coil</keyword>
<evidence type="ECO:0000313" key="2">
    <source>
        <dbReference type="EMBL" id="RID85453.1"/>
    </source>
</evidence>
<dbReference type="AlphaFoldDB" id="A0A398BCV8"/>
<keyword evidence="3" id="KW-1185">Reference proteome</keyword>
<feature type="coiled-coil region" evidence="1">
    <location>
        <begin position="169"/>
        <end position="196"/>
    </location>
</feature>
<sequence>MEITITRALSELKLLDKRIQRTIHDATFGGYIVGKKVMTGFNSVEEIEKRAKADYQSVQDLIKRRNKIKSAIVVSNATTTVEVAGVTMTVAEVIERKTSIEYEKTLLAKLKSTYTNLVDYVDEVNEEVKHRLDRQLEALYGKDGKAKAMENEEITKAFKADNEAKLIDSLDLKSKIEQLTKRIEDFETECDFVLSESNTITKIHVE</sequence>
<evidence type="ECO:0000313" key="3">
    <source>
        <dbReference type="Proteomes" id="UP000266016"/>
    </source>
</evidence>
<reference evidence="2 3" key="1">
    <citation type="submission" date="2018-08" db="EMBL/GenBank/DDBJ databases">
        <title>Bacillus jemisoniae sp. nov., Bacillus chryseoplanitiae sp. nov., Bacillus resnikiae sp. nov., and Bacillus frankliniae sp. nov., isolated from Viking spacecraft and associated surfaces.</title>
        <authorList>
            <person name="Seuylemezian A."/>
            <person name="Vaishampayan P."/>
        </authorList>
    </citation>
    <scope>NUCLEOTIDE SEQUENCE [LARGE SCALE GENOMIC DNA]</scope>
    <source>
        <strain evidence="2 3">MA001</strain>
    </source>
</reference>
<name>A0A398BCV8_9BACI</name>
<evidence type="ECO:0000256" key="1">
    <source>
        <dbReference type="SAM" id="Coils"/>
    </source>
</evidence>
<dbReference type="Proteomes" id="UP000266016">
    <property type="component" value="Unassembled WGS sequence"/>
</dbReference>
<comment type="caution">
    <text evidence="2">The sequence shown here is derived from an EMBL/GenBank/DDBJ whole genome shotgun (WGS) entry which is preliminary data.</text>
</comment>
<accession>A0A398BCV8</accession>
<organism evidence="2 3">
    <name type="scientific">Peribacillus asahii</name>
    <dbReference type="NCBI Taxonomy" id="228899"/>
    <lineage>
        <taxon>Bacteria</taxon>
        <taxon>Bacillati</taxon>
        <taxon>Bacillota</taxon>
        <taxon>Bacilli</taxon>
        <taxon>Bacillales</taxon>
        <taxon>Bacillaceae</taxon>
        <taxon>Peribacillus</taxon>
    </lineage>
</organism>
<protein>
    <submittedName>
        <fullName evidence="2">Uncharacterized protein</fullName>
    </submittedName>
</protein>
<proteinExistence type="predicted"/>
<gene>
    <name evidence="2" type="ORF">D1953_11625</name>
</gene>
<dbReference type="EMBL" id="QWVS01000018">
    <property type="protein sequence ID" value="RID85453.1"/>
    <property type="molecule type" value="Genomic_DNA"/>
</dbReference>